<dbReference type="AlphaFoldDB" id="A0A0A9CCY3"/>
<evidence type="ECO:0000313" key="1">
    <source>
        <dbReference type="EMBL" id="JAD71250.1"/>
    </source>
</evidence>
<protein>
    <submittedName>
        <fullName evidence="1">Uncharacterized protein</fullName>
    </submittedName>
</protein>
<sequence length="38" mass="4695">MSKLQHFHIMEYCLHAIFVPWLHEQEIFISIKHTLIFL</sequence>
<reference evidence="1" key="1">
    <citation type="submission" date="2014-09" db="EMBL/GenBank/DDBJ databases">
        <authorList>
            <person name="Magalhaes I.L.F."/>
            <person name="Oliveira U."/>
            <person name="Santos F.R."/>
            <person name="Vidigal T.H.D.A."/>
            <person name="Brescovit A.D."/>
            <person name="Santos A.J."/>
        </authorList>
    </citation>
    <scope>NUCLEOTIDE SEQUENCE</scope>
    <source>
        <tissue evidence="1">Shoot tissue taken approximately 20 cm above the soil surface</tissue>
    </source>
</reference>
<dbReference type="EMBL" id="GBRH01226645">
    <property type="protein sequence ID" value="JAD71250.1"/>
    <property type="molecule type" value="Transcribed_RNA"/>
</dbReference>
<reference evidence="1" key="2">
    <citation type="journal article" date="2015" name="Data Brief">
        <title>Shoot transcriptome of the giant reed, Arundo donax.</title>
        <authorList>
            <person name="Barrero R.A."/>
            <person name="Guerrero F.D."/>
            <person name="Moolhuijzen P."/>
            <person name="Goolsby J.A."/>
            <person name="Tidwell J."/>
            <person name="Bellgard S.E."/>
            <person name="Bellgard M.I."/>
        </authorList>
    </citation>
    <scope>NUCLEOTIDE SEQUENCE</scope>
    <source>
        <tissue evidence="1">Shoot tissue taken approximately 20 cm above the soil surface</tissue>
    </source>
</reference>
<proteinExistence type="predicted"/>
<organism evidence="1">
    <name type="scientific">Arundo donax</name>
    <name type="common">Giant reed</name>
    <name type="synonym">Donax arundinaceus</name>
    <dbReference type="NCBI Taxonomy" id="35708"/>
    <lineage>
        <taxon>Eukaryota</taxon>
        <taxon>Viridiplantae</taxon>
        <taxon>Streptophyta</taxon>
        <taxon>Embryophyta</taxon>
        <taxon>Tracheophyta</taxon>
        <taxon>Spermatophyta</taxon>
        <taxon>Magnoliopsida</taxon>
        <taxon>Liliopsida</taxon>
        <taxon>Poales</taxon>
        <taxon>Poaceae</taxon>
        <taxon>PACMAD clade</taxon>
        <taxon>Arundinoideae</taxon>
        <taxon>Arundineae</taxon>
        <taxon>Arundo</taxon>
    </lineage>
</organism>
<accession>A0A0A9CCY3</accession>
<name>A0A0A9CCY3_ARUDO</name>